<dbReference type="PANTHER" id="PTHR24096:SF422">
    <property type="entry name" value="BCDNA.GH02901"/>
    <property type="match status" value="1"/>
</dbReference>
<dbReference type="Pfam" id="PF13193">
    <property type="entry name" value="AMP-binding_C"/>
    <property type="match status" value="1"/>
</dbReference>
<dbReference type="OrthoDB" id="6509636at2759"/>
<dbReference type="EMBL" id="ML993719">
    <property type="protein sequence ID" value="KAF2158300.1"/>
    <property type="molecule type" value="Genomic_DNA"/>
</dbReference>
<accession>A0A6A6BWE6</accession>
<dbReference type="InterPro" id="IPR042099">
    <property type="entry name" value="ANL_N_sf"/>
</dbReference>
<dbReference type="PANTHER" id="PTHR24096">
    <property type="entry name" value="LONG-CHAIN-FATTY-ACID--COA LIGASE"/>
    <property type="match status" value="1"/>
</dbReference>
<organism evidence="3 4">
    <name type="scientific">Zasmidium cellare ATCC 36951</name>
    <dbReference type="NCBI Taxonomy" id="1080233"/>
    <lineage>
        <taxon>Eukaryota</taxon>
        <taxon>Fungi</taxon>
        <taxon>Dikarya</taxon>
        <taxon>Ascomycota</taxon>
        <taxon>Pezizomycotina</taxon>
        <taxon>Dothideomycetes</taxon>
        <taxon>Dothideomycetidae</taxon>
        <taxon>Mycosphaerellales</taxon>
        <taxon>Mycosphaerellaceae</taxon>
        <taxon>Zasmidium</taxon>
    </lineage>
</organism>
<protein>
    <recommendedName>
        <fullName evidence="5">AMP-dependent synthetase/ligase domain-containing protein</fullName>
    </recommendedName>
</protein>
<dbReference type="Gene3D" id="3.30.300.30">
    <property type="match status" value="1"/>
</dbReference>
<dbReference type="AlphaFoldDB" id="A0A6A6BWE6"/>
<dbReference type="RefSeq" id="XP_033659189.1">
    <property type="nucleotide sequence ID" value="XM_033810912.1"/>
</dbReference>
<dbReference type="InterPro" id="IPR025110">
    <property type="entry name" value="AMP-bd_C"/>
</dbReference>
<dbReference type="InterPro" id="IPR000873">
    <property type="entry name" value="AMP-dep_synth/lig_dom"/>
</dbReference>
<dbReference type="GeneID" id="54564184"/>
<dbReference type="Gene3D" id="3.40.50.12780">
    <property type="entry name" value="N-terminal domain of ligase-like"/>
    <property type="match status" value="1"/>
</dbReference>
<feature type="domain" description="AMP-dependent synthetase/ligase" evidence="1">
    <location>
        <begin position="50"/>
        <end position="419"/>
    </location>
</feature>
<evidence type="ECO:0000259" key="2">
    <source>
        <dbReference type="Pfam" id="PF13193"/>
    </source>
</evidence>
<dbReference type="SUPFAM" id="SSF56801">
    <property type="entry name" value="Acetyl-CoA synthetase-like"/>
    <property type="match status" value="1"/>
</dbReference>
<dbReference type="Pfam" id="PF00501">
    <property type="entry name" value="AMP-binding"/>
    <property type="match status" value="1"/>
</dbReference>
<dbReference type="Proteomes" id="UP000799537">
    <property type="component" value="Unassembled WGS sequence"/>
</dbReference>
<reference evidence="3" key="1">
    <citation type="journal article" date="2020" name="Stud. Mycol.">
        <title>101 Dothideomycetes genomes: a test case for predicting lifestyles and emergence of pathogens.</title>
        <authorList>
            <person name="Haridas S."/>
            <person name="Albert R."/>
            <person name="Binder M."/>
            <person name="Bloem J."/>
            <person name="Labutti K."/>
            <person name="Salamov A."/>
            <person name="Andreopoulos B."/>
            <person name="Baker S."/>
            <person name="Barry K."/>
            <person name="Bills G."/>
            <person name="Bluhm B."/>
            <person name="Cannon C."/>
            <person name="Castanera R."/>
            <person name="Culley D."/>
            <person name="Daum C."/>
            <person name="Ezra D."/>
            <person name="Gonzalez J."/>
            <person name="Henrissat B."/>
            <person name="Kuo A."/>
            <person name="Liang C."/>
            <person name="Lipzen A."/>
            <person name="Lutzoni F."/>
            <person name="Magnuson J."/>
            <person name="Mondo S."/>
            <person name="Nolan M."/>
            <person name="Ohm R."/>
            <person name="Pangilinan J."/>
            <person name="Park H.-J."/>
            <person name="Ramirez L."/>
            <person name="Alfaro M."/>
            <person name="Sun H."/>
            <person name="Tritt A."/>
            <person name="Yoshinaga Y."/>
            <person name="Zwiers L.-H."/>
            <person name="Turgeon B."/>
            <person name="Goodwin S."/>
            <person name="Spatafora J."/>
            <person name="Crous P."/>
            <person name="Grigoriev I."/>
        </authorList>
    </citation>
    <scope>NUCLEOTIDE SEQUENCE</scope>
    <source>
        <strain evidence="3">ATCC 36951</strain>
    </source>
</reference>
<feature type="domain" description="AMP-binding enzyme C-terminal" evidence="2">
    <location>
        <begin position="477"/>
        <end position="559"/>
    </location>
</feature>
<name>A0A6A6BWE6_ZASCE</name>
<dbReference type="GO" id="GO:0016405">
    <property type="term" value="F:CoA-ligase activity"/>
    <property type="evidence" value="ECO:0007669"/>
    <property type="project" value="TreeGrafter"/>
</dbReference>
<evidence type="ECO:0000313" key="4">
    <source>
        <dbReference type="Proteomes" id="UP000799537"/>
    </source>
</evidence>
<evidence type="ECO:0008006" key="5">
    <source>
        <dbReference type="Google" id="ProtNLM"/>
    </source>
</evidence>
<evidence type="ECO:0000259" key="1">
    <source>
        <dbReference type="Pfam" id="PF00501"/>
    </source>
</evidence>
<dbReference type="InterPro" id="IPR045851">
    <property type="entry name" value="AMP-bd_C_sf"/>
</dbReference>
<sequence>MIFTPPTSLPALPSPLPLQDLAGEFALETHLHKTKQSNKAHSSATWTDAATNQTWTTDAIIARVGEVATALSVAWRIKPGQKWHKIVGLLTSNYADALILSWAIHRLGGGCLMLQPTSSADEIAGHLDRVPPCALFASEDLLSLGKDAVQRSSMASKLQLYRLSLPTADSKLFQESSEISSLEDLLMASKNLPATPKSTLSADEAAHRVAYCCTTSGTGGLQRVVAMTHKNVVACMLQVSQFYTATRGSGPETHLGFLPFNHIYGLLIIHSMLHLGDSVVIHRGFNLMEVLTSIGKNRINNLFLVPPIINAMSRNAAILSKFDLSSVTSITSGGGPLKKEDFMKMQVAQPNWRILSGWGQTEGCGVGTLSGVNDIFPGSSGPLLPGVRIRLRDDDGREVESLEEMGEIEIASPSILSGYIDHADDAILTSANDADFWWSTGDVGLFRKSPSGQPHLFVVDRIRDMIKVKGNQVAPGQIEAHLSQHAAVAENAVIGVADEIAGERALAFVVRDPTYAPNESEAQLRQIIRDHNDLILPEVCRLQDRILFVDAIPKSASGKVLKRELRKQVAT</sequence>
<evidence type="ECO:0000313" key="3">
    <source>
        <dbReference type="EMBL" id="KAF2158300.1"/>
    </source>
</evidence>
<keyword evidence="4" id="KW-1185">Reference proteome</keyword>
<proteinExistence type="predicted"/>
<gene>
    <name evidence="3" type="ORF">M409DRAFT_38360</name>
</gene>